<comment type="function">
    <text evidence="9">May play the central regulatory role in sporulation. It may be an element of the effector pathway responsible for the activation of sporulation genes in response to nutritional stress. Spo0A may act in concert with spo0H (a sigma factor) to control the expression of some genes that are critical to the sporulation process.</text>
</comment>
<keyword evidence="3" id="KW-0597">Phosphoprotein</keyword>
<comment type="caution">
    <text evidence="11">Lacks conserved residue(s) required for the propagation of feature annotation.</text>
</comment>
<comment type="subcellular location">
    <subcellularLocation>
        <location evidence="1 10">Cytoplasm</location>
    </subcellularLocation>
</comment>
<protein>
    <recommendedName>
        <fullName evidence="10">Transcriptional regulatory protein</fullName>
    </recommendedName>
</protein>
<dbReference type="EMBL" id="CP000860">
    <property type="protein sequence ID" value="ACA59768.1"/>
    <property type="molecule type" value="Genomic_DNA"/>
</dbReference>
<proteinExistence type="predicted"/>
<keyword evidence="5 10" id="KW-0805">Transcription regulation</keyword>
<evidence type="ECO:0000256" key="3">
    <source>
        <dbReference type="ARBA" id="ARBA00022553"/>
    </source>
</evidence>
<evidence type="ECO:0000256" key="11">
    <source>
        <dbReference type="PROSITE-ProRule" id="PRU00169"/>
    </source>
</evidence>
<evidence type="ECO:0000256" key="6">
    <source>
        <dbReference type="ARBA" id="ARBA00023125"/>
    </source>
</evidence>
<keyword evidence="6 10" id="KW-0238">DNA-binding</keyword>
<dbReference type="Proteomes" id="UP000008544">
    <property type="component" value="Chromosome"/>
</dbReference>
<keyword evidence="4 10" id="KW-0902">Two-component regulatory system</keyword>
<evidence type="ECO:0000256" key="10">
    <source>
        <dbReference type="PIRNR" id="PIRNR006171"/>
    </source>
</evidence>
<dbReference type="SUPFAM" id="SSF52172">
    <property type="entry name" value="CheY-like"/>
    <property type="match status" value="1"/>
</dbReference>
<dbReference type="InterPro" id="IPR001789">
    <property type="entry name" value="Sig_transdc_resp-reg_receiver"/>
</dbReference>
<keyword evidence="14" id="KW-1185">Reference proteome</keyword>
<evidence type="ECO:0000256" key="5">
    <source>
        <dbReference type="ARBA" id="ARBA00023015"/>
    </source>
</evidence>
<dbReference type="InterPro" id="IPR024187">
    <property type="entry name" value="Sig_transdc_resp-reg_cit/mal"/>
</dbReference>
<evidence type="ECO:0000256" key="8">
    <source>
        <dbReference type="ARBA" id="ARBA00023163"/>
    </source>
</evidence>
<dbReference type="PROSITE" id="PS50110">
    <property type="entry name" value="RESPONSE_REGULATORY"/>
    <property type="match status" value="1"/>
</dbReference>
<accession>B1I404</accession>
<dbReference type="InterPro" id="IPR011006">
    <property type="entry name" value="CheY-like_superfamily"/>
</dbReference>
<keyword evidence="2 10" id="KW-0963">Cytoplasm</keyword>
<keyword evidence="7 10" id="KW-0010">Activator</keyword>
<dbReference type="RefSeq" id="WP_012302353.1">
    <property type="nucleotide sequence ID" value="NC_010424.1"/>
</dbReference>
<dbReference type="Gene3D" id="3.40.50.2300">
    <property type="match status" value="1"/>
</dbReference>
<dbReference type="InterPro" id="IPR048714">
    <property type="entry name" value="DpiA-like_HTH"/>
</dbReference>
<gene>
    <name evidence="13" type="ordered locus">Daud_1257</name>
</gene>
<evidence type="ECO:0000256" key="1">
    <source>
        <dbReference type="ARBA" id="ARBA00004496"/>
    </source>
</evidence>
<dbReference type="Pfam" id="PF00072">
    <property type="entry name" value="Response_reg"/>
    <property type="match status" value="1"/>
</dbReference>
<evidence type="ECO:0000313" key="13">
    <source>
        <dbReference type="EMBL" id="ACA59768.1"/>
    </source>
</evidence>
<dbReference type="Pfam" id="PF20714">
    <property type="entry name" value="HTH_64"/>
    <property type="match status" value="1"/>
</dbReference>
<dbReference type="KEGG" id="dau:Daud_1257"/>
<sequence length="224" mass="24762">MILKAVVLDSDPVMLEAHEDVLSLVPGCMVVLSTVSARSALEVLCGDETVLLLLELKLSGADGLELLREIRRQGLPVDVIVVTGAEDAGTLEQALRLGIFDYIIKPYRRHRLKSSVESYAAMYVTLCGKQAVNQAWVDDHVFRRFPNLPADKLPKGLHRLTMEQVVLFLGENIAGVSAEEVARGIGFSRATARRYLEYLARNGLARPDLEYGSIGRPTTKYRLV</sequence>
<dbReference type="SMART" id="SM00448">
    <property type="entry name" value="REC"/>
    <property type="match status" value="1"/>
</dbReference>
<reference evidence="14" key="1">
    <citation type="submission" date="2007-10" db="EMBL/GenBank/DDBJ databases">
        <title>Complete sequence of chromosome of Desulforudis audaxviator MP104C.</title>
        <authorList>
            <person name="Copeland A."/>
            <person name="Lucas S."/>
            <person name="Lapidus A."/>
            <person name="Barry K."/>
            <person name="Glavina del Rio T."/>
            <person name="Dalin E."/>
            <person name="Tice H."/>
            <person name="Bruce D."/>
            <person name="Pitluck S."/>
            <person name="Lowry S.R."/>
            <person name="Larimer F."/>
            <person name="Land M.L."/>
            <person name="Hauser L."/>
            <person name="Kyrpides N."/>
            <person name="Ivanova N.N."/>
            <person name="Richardson P."/>
        </authorList>
    </citation>
    <scope>NUCLEOTIDE SEQUENCE [LARGE SCALE GENOMIC DNA]</scope>
    <source>
        <strain evidence="14">MP104C</strain>
    </source>
</reference>
<evidence type="ECO:0000256" key="9">
    <source>
        <dbReference type="ARBA" id="ARBA00024867"/>
    </source>
</evidence>
<evidence type="ECO:0000256" key="4">
    <source>
        <dbReference type="ARBA" id="ARBA00023012"/>
    </source>
</evidence>
<feature type="domain" description="Response regulatory" evidence="12">
    <location>
        <begin position="4"/>
        <end position="120"/>
    </location>
</feature>
<dbReference type="PIRSF" id="PIRSF006171">
    <property type="entry name" value="RR_citrat_malat"/>
    <property type="match status" value="1"/>
</dbReference>
<dbReference type="eggNOG" id="COG4565">
    <property type="taxonomic scope" value="Bacteria"/>
</dbReference>
<name>B1I404_DESAP</name>
<dbReference type="HOGENOM" id="CLU_000445_39_0_9"/>
<dbReference type="GO" id="GO:0005737">
    <property type="term" value="C:cytoplasm"/>
    <property type="evidence" value="ECO:0007669"/>
    <property type="project" value="UniProtKB-SubCell"/>
</dbReference>
<dbReference type="GO" id="GO:0000156">
    <property type="term" value="F:phosphorelay response regulator activity"/>
    <property type="evidence" value="ECO:0007669"/>
    <property type="project" value="TreeGrafter"/>
</dbReference>
<dbReference type="InterPro" id="IPR051271">
    <property type="entry name" value="2C-system_Tx_regulators"/>
</dbReference>
<dbReference type="AlphaFoldDB" id="B1I404"/>
<evidence type="ECO:0000256" key="2">
    <source>
        <dbReference type="ARBA" id="ARBA00022490"/>
    </source>
</evidence>
<keyword evidence="8 10" id="KW-0804">Transcription</keyword>
<evidence type="ECO:0000259" key="12">
    <source>
        <dbReference type="PROSITE" id="PS50110"/>
    </source>
</evidence>
<reference evidence="13 14" key="2">
    <citation type="journal article" date="2008" name="Science">
        <title>Environmental genomics reveals a single-species ecosystem deep within Earth.</title>
        <authorList>
            <person name="Chivian D."/>
            <person name="Brodie E.L."/>
            <person name="Alm E.J."/>
            <person name="Culley D.E."/>
            <person name="Dehal P.S."/>
            <person name="Desantis T.Z."/>
            <person name="Gihring T.M."/>
            <person name="Lapidus A."/>
            <person name="Lin L.H."/>
            <person name="Lowry S.R."/>
            <person name="Moser D.P."/>
            <person name="Richardson P.M."/>
            <person name="Southam G."/>
            <person name="Wanger G."/>
            <person name="Pratt L.M."/>
            <person name="Andersen G.L."/>
            <person name="Hazen T.C."/>
            <person name="Brockman F.J."/>
            <person name="Arkin A.P."/>
            <person name="Onstott T.C."/>
        </authorList>
    </citation>
    <scope>NUCLEOTIDE SEQUENCE [LARGE SCALE GENOMIC DNA]</scope>
    <source>
        <strain evidence="13 14">MP104C</strain>
    </source>
</reference>
<dbReference type="GO" id="GO:0003677">
    <property type="term" value="F:DNA binding"/>
    <property type="evidence" value="ECO:0007669"/>
    <property type="project" value="UniProtKB-KW"/>
</dbReference>
<organism evidence="13 14">
    <name type="scientific">Desulforudis audaxviator (strain MP104C)</name>
    <dbReference type="NCBI Taxonomy" id="477974"/>
    <lineage>
        <taxon>Bacteria</taxon>
        <taxon>Bacillati</taxon>
        <taxon>Bacillota</taxon>
        <taxon>Clostridia</taxon>
        <taxon>Thermoanaerobacterales</taxon>
        <taxon>Candidatus Desulforudaceae</taxon>
        <taxon>Candidatus Desulforudis</taxon>
    </lineage>
</organism>
<dbReference type="OrthoDB" id="9759232at2"/>
<dbReference type="PANTHER" id="PTHR45526:SF1">
    <property type="entry name" value="TRANSCRIPTIONAL REGULATORY PROTEIN DCUR-RELATED"/>
    <property type="match status" value="1"/>
</dbReference>
<evidence type="ECO:0000256" key="7">
    <source>
        <dbReference type="ARBA" id="ARBA00023159"/>
    </source>
</evidence>
<dbReference type="PANTHER" id="PTHR45526">
    <property type="entry name" value="TRANSCRIPTIONAL REGULATORY PROTEIN DPIA"/>
    <property type="match status" value="1"/>
</dbReference>
<evidence type="ECO:0000313" key="14">
    <source>
        <dbReference type="Proteomes" id="UP000008544"/>
    </source>
</evidence>
<dbReference type="STRING" id="477974.Daud_1257"/>
<dbReference type="GO" id="GO:0003700">
    <property type="term" value="F:DNA-binding transcription factor activity"/>
    <property type="evidence" value="ECO:0007669"/>
    <property type="project" value="InterPro"/>
</dbReference>